<evidence type="ECO:0000313" key="3">
    <source>
        <dbReference type="Proteomes" id="UP001519460"/>
    </source>
</evidence>
<protein>
    <recommendedName>
        <fullName evidence="4">Secreted protein</fullName>
    </recommendedName>
</protein>
<dbReference type="AlphaFoldDB" id="A0ABD0JC76"/>
<dbReference type="EMBL" id="JACVVK020000505">
    <property type="protein sequence ID" value="KAK7469764.1"/>
    <property type="molecule type" value="Genomic_DNA"/>
</dbReference>
<proteinExistence type="predicted"/>
<reference evidence="2 3" key="1">
    <citation type="journal article" date="2023" name="Sci. Data">
        <title>Genome assembly of the Korean intertidal mud-creeper Batillaria attramentaria.</title>
        <authorList>
            <person name="Patra A.K."/>
            <person name="Ho P.T."/>
            <person name="Jun S."/>
            <person name="Lee S.J."/>
            <person name="Kim Y."/>
            <person name="Won Y.J."/>
        </authorList>
    </citation>
    <scope>NUCLEOTIDE SEQUENCE [LARGE SCALE GENOMIC DNA]</scope>
    <source>
        <strain evidence="2">Wonlab-2016</strain>
    </source>
</reference>
<keyword evidence="3" id="KW-1185">Reference proteome</keyword>
<dbReference type="Proteomes" id="UP001519460">
    <property type="component" value="Unassembled WGS sequence"/>
</dbReference>
<feature type="chain" id="PRO_5044869266" description="Secreted protein" evidence="1">
    <location>
        <begin position="27"/>
        <end position="104"/>
    </location>
</feature>
<keyword evidence="1" id="KW-0732">Signal</keyword>
<accession>A0ABD0JC76</accession>
<evidence type="ECO:0000256" key="1">
    <source>
        <dbReference type="SAM" id="SignalP"/>
    </source>
</evidence>
<evidence type="ECO:0000313" key="2">
    <source>
        <dbReference type="EMBL" id="KAK7469764.1"/>
    </source>
</evidence>
<comment type="caution">
    <text evidence="2">The sequence shown here is derived from an EMBL/GenBank/DDBJ whole genome shotgun (WGS) entry which is preliminary data.</text>
</comment>
<sequence>MMQCILNRSAYLSICVLVSKLSVAQCGGFSATFRHESHGVDSTSTDISPAASEFPQNQYSVRCVTHANFQNIALFSLCTHVSYSIDQNRVLYACCQTKCSLGPT</sequence>
<feature type="signal peptide" evidence="1">
    <location>
        <begin position="1"/>
        <end position="26"/>
    </location>
</feature>
<evidence type="ECO:0008006" key="4">
    <source>
        <dbReference type="Google" id="ProtNLM"/>
    </source>
</evidence>
<organism evidence="2 3">
    <name type="scientific">Batillaria attramentaria</name>
    <dbReference type="NCBI Taxonomy" id="370345"/>
    <lineage>
        <taxon>Eukaryota</taxon>
        <taxon>Metazoa</taxon>
        <taxon>Spiralia</taxon>
        <taxon>Lophotrochozoa</taxon>
        <taxon>Mollusca</taxon>
        <taxon>Gastropoda</taxon>
        <taxon>Caenogastropoda</taxon>
        <taxon>Sorbeoconcha</taxon>
        <taxon>Cerithioidea</taxon>
        <taxon>Batillariidae</taxon>
        <taxon>Batillaria</taxon>
    </lineage>
</organism>
<gene>
    <name evidence="2" type="ORF">BaRGS_00036246</name>
</gene>
<name>A0ABD0JC76_9CAEN</name>